<dbReference type="GO" id="GO:0070139">
    <property type="term" value="F:SUMO-specific endopeptidase activity"/>
    <property type="evidence" value="ECO:0007669"/>
    <property type="project" value="TreeGrafter"/>
</dbReference>
<evidence type="ECO:0000256" key="1">
    <source>
        <dbReference type="ARBA" id="ARBA00005234"/>
    </source>
</evidence>
<organism evidence="7 8">
    <name type="scientific">Hesseltinella vesiculosa</name>
    <dbReference type="NCBI Taxonomy" id="101127"/>
    <lineage>
        <taxon>Eukaryota</taxon>
        <taxon>Fungi</taxon>
        <taxon>Fungi incertae sedis</taxon>
        <taxon>Mucoromycota</taxon>
        <taxon>Mucoromycotina</taxon>
        <taxon>Mucoromycetes</taxon>
        <taxon>Mucorales</taxon>
        <taxon>Cunninghamellaceae</taxon>
        <taxon>Hesseltinella</taxon>
    </lineage>
</organism>
<dbReference type="OrthoDB" id="442460at2759"/>
<dbReference type="AlphaFoldDB" id="A0A1X2GVV6"/>
<protein>
    <recommendedName>
        <fullName evidence="6">Ubiquitin-like protease family profile domain-containing protein</fullName>
    </recommendedName>
</protein>
<evidence type="ECO:0000256" key="4">
    <source>
        <dbReference type="ARBA" id="ARBA00022786"/>
    </source>
</evidence>
<keyword evidence="3" id="KW-0645">Protease</keyword>
<dbReference type="EMBL" id="MCGT01000002">
    <property type="protein sequence ID" value="ORX62171.1"/>
    <property type="molecule type" value="Genomic_DNA"/>
</dbReference>
<feature type="domain" description="Ubiquitin-like protease family profile" evidence="6">
    <location>
        <begin position="1"/>
        <end position="49"/>
    </location>
</feature>
<dbReference type="InterPro" id="IPR038765">
    <property type="entry name" value="Papain-like_cys_pep_sf"/>
</dbReference>
<dbReference type="InterPro" id="IPR051947">
    <property type="entry name" value="Sentrin-specific_protease"/>
</dbReference>
<proteinExistence type="inferred from homology"/>
<evidence type="ECO:0000313" key="8">
    <source>
        <dbReference type="Proteomes" id="UP000242146"/>
    </source>
</evidence>
<dbReference type="GO" id="GO:0005737">
    <property type="term" value="C:cytoplasm"/>
    <property type="evidence" value="ECO:0007669"/>
    <property type="project" value="TreeGrafter"/>
</dbReference>
<sequence length="99" mass="11649">MAYLAMEAEQRLHIDIDDFEKPSIVSTDVPQQPNYSDCGLFVLHFVEVFFKAADAINRALREKDKRNRAWQVDEMNDKRHCVRAVFSSISDEYYAFKTR</sequence>
<dbReference type="GO" id="GO:0005634">
    <property type="term" value="C:nucleus"/>
    <property type="evidence" value="ECO:0007669"/>
    <property type="project" value="TreeGrafter"/>
</dbReference>
<comment type="caution">
    <text evidence="7">The sequence shown here is derived from an EMBL/GenBank/DDBJ whole genome shotgun (WGS) entry which is preliminary data.</text>
</comment>
<evidence type="ECO:0000256" key="2">
    <source>
        <dbReference type="ARBA" id="ARBA00022553"/>
    </source>
</evidence>
<keyword evidence="2" id="KW-0597">Phosphoprotein</keyword>
<evidence type="ECO:0000256" key="5">
    <source>
        <dbReference type="ARBA" id="ARBA00022801"/>
    </source>
</evidence>
<dbReference type="Pfam" id="PF02902">
    <property type="entry name" value="Peptidase_C48"/>
    <property type="match status" value="1"/>
</dbReference>
<comment type="similarity">
    <text evidence="1">Belongs to the peptidase C48 family.</text>
</comment>
<dbReference type="SUPFAM" id="SSF54001">
    <property type="entry name" value="Cysteine proteinases"/>
    <property type="match status" value="1"/>
</dbReference>
<dbReference type="PANTHER" id="PTHR46896">
    <property type="entry name" value="SENTRIN-SPECIFIC PROTEASE"/>
    <property type="match status" value="1"/>
</dbReference>
<keyword evidence="5" id="KW-0378">Hydrolase</keyword>
<dbReference type="Gene3D" id="1.10.418.20">
    <property type="match status" value="1"/>
</dbReference>
<dbReference type="PROSITE" id="PS50600">
    <property type="entry name" value="ULP_PROTEASE"/>
    <property type="match status" value="1"/>
</dbReference>
<accession>A0A1X2GVV6</accession>
<evidence type="ECO:0000256" key="3">
    <source>
        <dbReference type="ARBA" id="ARBA00022670"/>
    </source>
</evidence>
<dbReference type="STRING" id="101127.A0A1X2GVV6"/>
<dbReference type="GO" id="GO:0006508">
    <property type="term" value="P:proteolysis"/>
    <property type="evidence" value="ECO:0007669"/>
    <property type="project" value="UniProtKB-KW"/>
</dbReference>
<dbReference type="GO" id="GO:0016926">
    <property type="term" value="P:protein desumoylation"/>
    <property type="evidence" value="ECO:0007669"/>
    <property type="project" value="TreeGrafter"/>
</dbReference>
<reference evidence="7 8" key="1">
    <citation type="submission" date="2016-07" db="EMBL/GenBank/DDBJ databases">
        <title>Pervasive Adenine N6-methylation of Active Genes in Fungi.</title>
        <authorList>
            <consortium name="DOE Joint Genome Institute"/>
            <person name="Mondo S.J."/>
            <person name="Dannebaum R.O."/>
            <person name="Kuo R.C."/>
            <person name="Labutti K."/>
            <person name="Haridas S."/>
            <person name="Kuo A."/>
            <person name="Salamov A."/>
            <person name="Ahrendt S.R."/>
            <person name="Lipzen A."/>
            <person name="Sullivan W."/>
            <person name="Andreopoulos W.B."/>
            <person name="Clum A."/>
            <person name="Lindquist E."/>
            <person name="Daum C."/>
            <person name="Ramamoorthy G.K."/>
            <person name="Gryganskyi A."/>
            <person name="Culley D."/>
            <person name="Magnuson J.K."/>
            <person name="James T.Y."/>
            <person name="O'Malley M.A."/>
            <person name="Stajich J.E."/>
            <person name="Spatafora J.W."/>
            <person name="Visel A."/>
            <person name="Grigoriev I.V."/>
        </authorList>
    </citation>
    <scope>NUCLEOTIDE SEQUENCE [LARGE SCALE GENOMIC DNA]</scope>
    <source>
        <strain evidence="7 8">NRRL 3301</strain>
    </source>
</reference>
<dbReference type="PANTHER" id="PTHR46896:SF3">
    <property type="entry name" value="FI06413P-RELATED"/>
    <property type="match status" value="1"/>
</dbReference>
<keyword evidence="4" id="KW-0833">Ubl conjugation pathway</keyword>
<dbReference type="InterPro" id="IPR003653">
    <property type="entry name" value="Peptidase_C48_C"/>
</dbReference>
<keyword evidence="8" id="KW-1185">Reference proteome</keyword>
<evidence type="ECO:0000259" key="6">
    <source>
        <dbReference type="PROSITE" id="PS50600"/>
    </source>
</evidence>
<evidence type="ECO:0000313" key="7">
    <source>
        <dbReference type="EMBL" id="ORX62171.1"/>
    </source>
</evidence>
<gene>
    <name evidence="7" type="ORF">DM01DRAFT_1073873</name>
</gene>
<dbReference type="Proteomes" id="UP000242146">
    <property type="component" value="Unassembled WGS sequence"/>
</dbReference>
<name>A0A1X2GVV6_9FUNG</name>